<sequence>MLNDTTNNYLKACEAWRLKFLDMDKPQLLEKLPEIKQEQSYLTLKLFDRKFGIDTETGNIVTYEDFQPAEVISQLNIYTFLWFSSPQASFRDKWVPFRELRGASPFTMAFENHVLAPLALTFSGQTEKLSQAYQTLGGTNLSHSDAGGLVNAFDCMPIKFLFWDGDDEFPAQANILYDESAIDFIHVESTVSIAIEGIQRLAAAAEIDIKGPLYKM</sequence>
<evidence type="ECO:0000259" key="1">
    <source>
        <dbReference type="Pfam" id="PF12654"/>
    </source>
</evidence>
<dbReference type="Proteomes" id="UP000622405">
    <property type="component" value="Unassembled WGS sequence"/>
</dbReference>
<keyword evidence="3" id="KW-1185">Reference proteome</keyword>
<proteinExistence type="predicted"/>
<dbReference type="InterPro" id="IPR024264">
    <property type="entry name" value="DUF3786"/>
</dbReference>
<dbReference type="Pfam" id="PF12654">
    <property type="entry name" value="DUF3786"/>
    <property type="match status" value="1"/>
</dbReference>
<evidence type="ECO:0000313" key="3">
    <source>
        <dbReference type="Proteomes" id="UP000622405"/>
    </source>
</evidence>
<gene>
    <name evidence="2" type="ORF">GH811_06950</name>
</gene>
<accession>A0ABR6YVX5</accession>
<reference evidence="2 3" key="1">
    <citation type="journal article" date="2020" name="mSystems">
        <title>Defining Genomic and Predicted Metabolic Features of the Acetobacterium Genus.</title>
        <authorList>
            <person name="Ross D.E."/>
            <person name="Marshall C.W."/>
            <person name="Gulliver D."/>
            <person name="May H.D."/>
            <person name="Norman R.S."/>
        </authorList>
    </citation>
    <scope>NUCLEOTIDE SEQUENCE [LARGE SCALE GENOMIC DNA]</scope>
    <source>
        <strain evidence="2 3">DSM 4132</strain>
    </source>
</reference>
<protein>
    <submittedName>
        <fullName evidence="2">DUF3786 domain-containing protein</fullName>
    </submittedName>
</protein>
<evidence type="ECO:0000313" key="2">
    <source>
        <dbReference type="EMBL" id="MBC3899349.1"/>
    </source>
</evidence>
<name>A0ABR6YVX5_9FIRM</name>
<dbReference type="RefSeq" id="WP_186893851.1">
    <property type="nucleotide sequence ID" value="NZ_WJBE01000005.1"/>
</dbReference>
<dbReference type="EMBL" id="WJBE01000005">
    <property type="protein sequence ID" value="MBC3899349.1"/>
    <property type="molecule type" value="Genomic_DNA"/>
</dbReference>
<organism evidence="2 3">
    <name type="scientific">Acetobacterium malicum</name>
    <dbReference type="NCBI Taxonomy" id="52692"/>
    <lineage>
        <taxon>Bacteria</taxon>
        <taxon>Bacillati</taxon>
        <taxon>Bacillota</taxon>
        <taxon>Clostridia</taxon>
        <taxon>Eubacteriales</taxon>
        <taxon>Eubacteriaceae</taxon>
        <taxon>Acetobacterium</taxon>
    </lineage>
</organism>
<comment type="caution">
    <text evidence="2">The sequence shown here is derived from an EMBL/GenBank/DDBJ whole genome shotgun (WGS) entry which is preliminary data.</text>
</comment>
<feature type="domain" description="DUF3786" evidence="1">
    <location>
        <begin position="36"/>
        <end position="193"/>
    </location>
</feature>